<dbReference type="GO" id="GO:0000976">
    <property type="term" value="F:transcription cis-regulatory region binding"/>
    <property type="evidence" value="ECO:0007669"/>
    <property type="project" value="TreeGrafter"/>
</dbReference>
<dbReference type="Pfam" id="PF00440">
    <property type="entry name" value="TetR_N"/>
    <property type="match status" value="1"/>
</dbReference>
<dbReference type="PROSITE" id="PS50977">
    <property type="entry name" value="HTH_TETR_2"/>
    <property type="match status" value="1"/>
</dbReference>
<feature type="domain" description="HTH tetR-type" evidence="5">
    <location>
        <begin position="12"/>
        <end position="72"/>
    </location>
</feature>
<evidence type="ECO:0000313" key="6">
    <source>
        <dbReference type="EMBL" id="GBF80393.1"/>
    </source>
</evidence>
<dbReference type="PANTHER" id="PTHR30055:SF234">
    <property type="entry name" value="HTH-TYPE TRANSCRIPTIONAL REGULATOR BETI"/>
    <property type="match status" value="1"/>
</dbReference>
<evidence type="ECO:0000259" key="5">
    <source>
        <dbReference type="PROSITE" id="PS50977"/>
    </source>
</evidence>
<keyword evidence="1" id="KW-0805">Transcription regulation</keyword>
<name>A0A401IGI6_APHSA</name>
<sequence>MKEPVLYSLPTSEKARQILGGALPEFLKNGYAATTMDKIASSAGVSKQTLYSHFSDKEQLFTTLVQRMACEKFRLVWSQPLAGEPQIVLTQLAERILKQVNDTEHLCFVRLIIAESDNHPELSQLFLRNFAQPANNILTNYLKEHSELNISDPEVIARIFVGTLIHHLLTQEMLHGQEIMPMSADRLISNLVSLIVTNK</sequence>
<organism evidence="6 7">
    <name type="scientific">Aphanothece sacrum FPU1</name>
    <dbReference type="NCBI Taxonomy" id="1920663"/>
    <lineage>
        <taxon>Bacteria</taxon>
        <taxon>Bacillati</taxon>
        <taxon>Cyanobacteriota</taxon>
        <taxon>Cyanophyceae</taxon>
        <taxon>Oscillatoriophycideae</taxon>
        <taxon>Chroococcales</taxon>
        <taxon>Aphanothecaceae</taxon>
        <taxon>Aphanothece</taxon>
    </lineage>
</organism>
<evidence type="ECO:0000256" key="3">
    <source>
        <dbReference type="ARBA" id="ARBA00023163"/>
    </source>
</evidence>
<gene>
    <name evidence="6" type="ORF">AsFPU1_1794</name>
</gene>
<evidence type="ECO:0000256" key="4">
    <source>
        <dbReference type="PROSITE-ProRule" id="PRU00335"/>
    </source>
</evidence>
<dbReference type="AlphaFoldDB" id="A0A401IGI6"/>
<dbReference type="Gene3D" id="1.10.357.10">
    <property type="entry name" value="Tetracycline Repressor, domain 2"/>
    <property type="match status" value="1"/>
</dbReference>
<dbReference type="GO" id="GO:0003700">
    <property type="term" value="F:DNA-binding transcription factor activity"/>
    <property type="evidence" value="ECO:0007669"/>
    <property type="project" value="TreeGrafter"/>
</dbReference>
<dbReference type="EMBL" id="BDQK01000007">
    <property type="protein sequence ID" value="GBF80393.1"/>
    <property type="molecule type" value="Genomic_DNA"/>
</dbReference>
<keyword evidence="7" id="KW-1185">Reference proteome</keyword>
<dbReference type="OrthoDB" id="9816431at2"/>
<dbReference type="PANTHER" id="PTHR30055">
    <property type="entry name" value="HTH-TYPE TRANSCRIPTIONAL REGULATOR RUTR"/>
    <property type="match status" value="1"/>
</dbReference>
<evidence type="ECO:0000256" key="2">
    <source>
        <dbReference type="ARBA" id="ARBA00023125"/>
    </source>
</evidence>
<dbReference type="InterPro" id="IPR039536">
    <property type="entry name" value="TetR_C_Proteobacteria"/>
</dbReference>
<dbReference type="InterPro" id="IPR036271">
    <property type="entry name" value="Tet_transcr_reg_TetR-rel_C_sf"/>
</dbReference>
<reference evidence="7" key="1">
    <citation type="submission" date="2017-05" db="EMBL/GenBank/DDBJ databases">
        <title>Physiological properties and genetic analysis related to exopolysaccharide production of fresh-water unicellular cyanobacterium Aphanothece sacrum, Suizenji Nori, that has been cultured as a food source in Japan.</title>
        <authorList>
            <person name="Kanesaki Y."/>
            <person name="Yoshikawa S."/>
            <person name="Ohki K."/>
        </authorList>
    </citation>
    <scope>NUCLEOTIDE SEQUENCE [LARGE SCALE GENOMIC DNA]</scope>
    <source>
        <strain evidence="7">FPU1</strain>
    </source>
</reference>
<protein>
    <submittedName>
        <fullName evidence="6">TetR family transcriptional regulator</fullName>
    </submittedName>
</protein>
<proteinExistence type="predicted"/>
<accession>A0A401IGI6</accession>
<dbReference type="SUPFAM" id="SSF48498">
    <property type="entry name" value="Tetracyclin repressor-like, C-terminal domain"/>
    <property type="match status" value="1"/>
</dbReference>
<dbReference type="InterPro" id="IPR050109">
    <property type="entry name" value="HTH-type_TetR-like_transc_reg"/>
</dbReference>
<keyword evidence="3" id="KW-0804">Transcription</keyword>
<dbReference type="Pfam" id="PF14246">
    <property type="entry name" value="TetR_C_7"/>
    <property type="match status" value="1"/>
</dbReference>
<dbReference type="RefSeq" id="WP_124974099.1">
    <property type="nucleotide sequence ID" value="NZ_BDQK01000007.1"/>
</dbReference>
<dbReference type="PRINTS" id="PR00455">
    <property type="entry name" value="HTHTETR"/>
</dbReference>
<keyword evidence="2 4" id="KW-0238">DNA-binding</keyword>
<dbReference type="SUPFAM" id="SSF46689">
    <property type="entry name" value="Homeodomain-like"/>
    <property type="match status" value="1"/>
</dbReference>
<feature type="DNA-binding region" description="H-T-H motif" evidence="4">
    <location>
        <begin position="35"/>
        <end position="54"/>
    </location>
</feature>
<evidence type="ECO:0000313" key="7">
    <source>
        <dbReference type="Proteomes" id="UP000287247"/>
    </source>
</evidence>
<evidence type="ECO:0000256" key="1">
    <source>
        <dbReference type="ARBA" id="ARBA00023015"/>
    </source>
</evidence>
<dbReference type="GO" id="GO:0045892">
    <property type="term" value="P:negative regulation of DNA-templated transcription"/>
    <property type="evidence" value="ECO:0007669"/>
    <property type="project" value="UniProtKB-ARBA"/>
</dbReference>
<dbReference type="FunFam" id="1.10.10.60:FF:000141">
    <property type="entry name" value="TetR family transcriptional regulator"/>
    <property type="match status" value="1"/>
</dbReference>
<dbReference type="Proteomes" id="UP000287247">
    <property type="component" value="Unassembled WGS sequence"/>
</dbReference>
<comment type="caution">
    <text evidence="6">The sequence shown here is derived from an EMBL/GenBank/DDBJ whole genome shotgun (WGS) entry which is preliminary data.</text>
</comment>
<dbReference type="InterPro" id="IPR009057">
    <property type="entry name" value="Homeodomain-like_sf"/>
</dbReference>
<dbReference type="InterPro" id="IPR001647">
    <property type="entry name" value="HTH_TetR"/>
</dbReference>